<evidence type="ECO:0000256" key="2">
    <source>
        <dbReference type="SAM" id="MobiDB-lite"/>
    </source>
</evidence>
<evidence type="ECO:0000256" key="1">
    <source>
        <dbReference type="SAM" id="Coils"/>
    </source>
</evidence>
<dbReference type="InParanoid" id="E2AJ42"/>
<dbReference type="OrthoDB" id="1938039at2759"/>
<feature type="compositionally biased region" description="Polar residues" evidence="2">
    <location>
        <begin position="834"/>
        <end position="850"/>
    </location>
</feature>
<evidence type="ECO:0000313" key="4">
    <source>
        <dbReference type="Proteomes" id="UP000000311"/>
    </source>
</evidence>
<organism evidence="4">
    <name type="scientific">Camponotus floridanus</name>
    <name type="common">Florida carpenter ant</name>
    <dbReference type="NCBI Taxonomy" id="104421"/>
    <lineage>
        <taxon>Eukaryota</taxon>
        <taxon>Metazoa</taxon>
        <taxon>Ecdysozoa</taxon>
        <taxon>Arthropoda</taxon>
        <taxon>Hexapoda</taxon>
        <taxon>Insecta</taxon>
        <taxon>Pterygota</taxon>
        <taxon>Neoptera</taxon>
        <taxon>Endopterygota</taxon>
        <taxon>Hymenoptera</taxon>
        <taxon>Apocrita</taxon>
        <taxon>Aculeata</taxon>
        <taxon>Formicoidea</taxon>
        <taxon>Formicidae</taxon>
        <taxon>Formicinae</taxon>
        <taxon>Camponotus</taxon>
    </lineage>
</organism>
<feature type="compositionally biased region" description="Basic and acidic residues" evidence="2">
    <location>
        <begin position="350"/>
        <end position="389"/>
    </location>
</feature>
<sequence>MEDDIDIYADLPSFNFNLDKNDQPCNCEKLKKELSSLKSELENIQKIKENLEKNISSLLKTARGEIARKDKMISDLRKRLDDATFRRNNKGESRDFFYKSSHQQHTIVEKYEDAPLIHSQEDETVSHETEFHNEHKNEKLEYDDQQPTVFAERLYKRIKDEKENTKQKTLLNFDVEIKKKIAEENIMESDKENGSQSNINNGNESNTITRHSDSENLCTKNSGKRMNEEDYTHESKRLKINEDKIDYDSIVQYELKDDLAQYEMKAKFEDRLNAVHSLKEEISLDKRRAASEHQDTSKQSRDCINGWKREDKSSSRIASTSNHVSEELHNGYKKNVYSSRYSSRRSYSRSRSDYESSSDHRPRERSNRTYRKYDDYKYDNQYRTKGRRDYRLKRDYESIENENKTRHRSRERGNVAWIKSRHSLSDVEDKERSNSYMNKKYENRRIKKTTENVSCNKDVQEKDKIAMEIDSRASSSSTIVNNTMNHGAKKTTEQDKIKNKSNRTNHVDSIESTSIYIATKDSSNLEEGEIVDSPEKKSDLTKISKNHEVENDTKIVLMEDVKDKDVPMIVSVTEDKSTTLHDDIITAKQLNNMTDISTKEVEAESCLVQTIKKDPEDTAELNPDKSDAIVDDVQNRDNVEDICKSQCNENLTDSTTCTIGMIEQVCEFQCNEDLTNSTTYTTGPINRICNSNVDDDDKNRVKKESKISVTETAIKIEEMADTNTESTVEVRKIDKPNVENAINKDKGNNSNIESPVLIAETNNSDNNIRKIDDKELKNSTAETVAGKVEVALNCDIKSKDAPQIPSKISRQTSGKSSEMNHLCLSDHNYVQDPSPVNASESNVVRDSSMSPRHCQTVPEVATIKETKPEKEIDVSLTVDIKKTMSSTVKNKKNQFNKSVVISRRRRAVMLSDSNASMTVLMNTKTSSNVISNSSNESILKPRACKASRACK</sequence>
<reference evidence="3 4" key="1">
    <citation type="journal article" date="2010" name="Science">
        <title>Genomic comparison of the ants Camponotus floridanus and Harpegnathos saltator.</title>
        <authorList>
            <person name="Bonasio R."/>
            <person name="Zhang G."/>
            <person name="Ye C."/>
            <person name="Mutti N.S."/>
            <person name="Fang X."/>
            <person name="Qin N."/>
            <person name="Donahue G."/>
            <person name="Yang P."/>
            <person name="Li Q."/>
            <person name="Li C."/>
            <person name="Zhang P."/>
            <person name="Huang Z."/>
            <person name="Berger S.L."/>
            <person name="Reinberg D."/>
            <person name="Wang J."/>
            <person name="Liebig J."/>
        </authorList>
    </citation>
    <scope>NUCLEOTIDE SEQUENCE [LARGE SCALE GENOMIC DNA]</scope>
    <source>
        <strain evidence="4">C129</strain>
    </source>
</reference>
<feature type="compositionally biased region" description="Polar residues" evidence="2">
    <location>
        <begin position="472"/>
        <end position="485"/>
    </location>
</feature>
<dbReference type="STRING" id="104421.E2AJ42"/>
<proteinExistence type="predicted"/>
<keyword evidence="4" id="KW-1185">Reference proteome</keyword>
<dbReference type="OMA" id="MTVLMNT"/>
<dbReference type="EMBL" id="GL439967">
    <property type="protein sequence ID" value="EFN66482.1"/>
    <property type="molecule type" value="Genomic_DNA"/>
</dbReference>
<dbReference type="AlphaFoldDB" id="E2AJ42"/>
<feature type="region of interest" description="Disordered" evidence="2">
    <location>
        <begin position="338"/>
        <end position="389"/>
    </location>
</feature>
<gene>
    <name evidence="3" type="ORF">EAG_10976</name>
</gene>
<feature type="compositionally biased region" description="Basic and acidic residues" evidence="2">
    <location>
        <begin position="286"/>
        <end position="314"/>
    </location>
</feature>
<name>E2AJ42_CAMFO</name>
<accession>E2AJ42</accession>
<evidence type="ECO:0000313" key="3">
    <source>
        <dbReference type="EMBL" id="EFN66482.1"/>
    </source>
</evidence>
<keyword evidence="1" id="KW-0175">Coiled coil</keyword>
<feature type="region of interest" description="Disordered" evidence="2">
    <location>
        <begin position="286"/>
        <end position="326"/>
    </location>
</feature>
<feature type="compositionally biased region" description="Polar residues" evidence="2">
    <location>
        <begin position="194"/>
        <end position="221"/>
    </location>
</feature>
<protein>
    <recommendedName>
        <fullName evidence="5">CASP8-associated protein 2</fullName>
    </recommendedName>
</protein>
<feature type="coiled-coil region" evidence="1">
    <location>
        <begin position="27"/>
        <end position="79"/>
    </location>
</feature>
<feature type="region of interest" description="Disordered" evidence="2">
    <location>
        <begin position="830"/>
        <end position="854"/>
    </location>
</feature>
<dbReference type="Proteomes" id="UP000000311">
    <property type="component" value="Unassembled WGS sequence"/>
</dbReference>
<feature type="region of interest" description="Disordered" evidence="2">
    <location>
        <begin position="471"/>
        <end position="505"/>
    </location>
</feature>
<evidence type="ECO:0008006" key="5">
    <source>
        <dbReference type="Google" id="ProtNLM"/>
    </source>
</evidence>
<dbReference type="KEGG" id="cfo:105252973"/>
<feature type="region of interest" description="Disordered" evidence="2">
    <location>
        <begin position="186"/>
        <end position="232"/>
    </location>
</feature>